<evidence type="ECO:0008006" key="3">
    <source>
        <dbReference type="Google" id="ProtNLM"/>
    </source>
</evidence>
<accession>A0ABS2GH72</accession>
<dbReference type="RefSeq" id="WP_205088395.1">
    <property type="nucleotide sequence ID" value="NZ_JACJLA010000022.1"/>
</dbReference>
<dbReference type="Proteomes" id="UP000707138">
    <property type="component" value="Unassembled WGS sequence"/>
</dbReference>
<evidence type="ECO:0000313" key="1">
    <source>
        <dbReference type="EMBL" id="MBM6913521.1"/>
    </source>
</evidence>
<comment type="caution">
    <text evidence="1">The sequence shown here is derived from an EMBL/GenBank/DDBJ whole genome shotgun (WGS) entry which is preliminary data.</text>
</comment>
<dbReference type="PROSITE" id="PS51257">
    <property type="entry name" value="PROKAR_LIPOPROTEIN"/>
    <property type="match status" value="1"/>
</dbReference>
<gene>
    <name evidence="1" type="ORF">H6A01_09350</name>
</gene>
<sequence length="219" mass="25518">MRKYISVVIAMVLMLCALVLGGCDSLSSTNFEGTWAYVMQPNKKNVDYNYDSDMLYVITMTKKSEHTYESTFRQYKYVKKDIKLLNEEEYAKGDRFFYWLSMIPEKPNAAGVMPKVEIDFEFKHLPTDMEAVKMTERDGKLYTDEGTEFTLDSKTGNLISGNQTMAPVENGDLTKFKEEMQQYIKDYFQKKYVDTKKWDITDYVFTDAGDLVVQGDYKK</sequence>
<reference evidence="1 2" key="1">
    <citation type="journal article" date="2021" name="Sci. Rep.">
        <title>The distribution of antibiotic resistance genes in chicken gut microbiota commensals.</title>
        <authorList>
            <person name="Juricova H."/>
            <person name="Matiasovicova J."/>
            <person name="Kubasova T."/>
            <person name="Cejkova D."/>
            <person name="Rychlik I."/>
        </authorList>
    </citation>
    <scope>NUCLEOTIDE SEQUENCE [LARGE SCALE GENOMIC DNA]</scope>
    <source>
        <strain evidence="1 2">An537</strain>
    </source>
</reference>
<protein>
    <recommendedName>
        <fullName evidence="3">Lipoprotein</fullName>
    </recommendedName>
</protein>
<evidence type="ECO:0000313" key="2">
    <source>
        <dbReference type="Proteomes" id="UP000707138"/>
    </source>
</evidence>
<keyword evidence="2" id="KW-1185">Reference proteome</keyword>
<proteinExistence type="predicted"/>
<organism evidence="1 2">
    <name type="scientific">Veillonella magna</name>
    <dbReference type="NCBI Taxonomy" id="464322"/>
    <lineage>
        <taxon>Bacteria</taxon>
        <taxon>Bacillati</taxon>
        <taxon>Bacillota</taxon>
        <taxon>Negativicutes</taxon>
        <taxon>Veillonellales</taxon>
        <taxon>Veillonellaceae</taxon>
        <taxon>Veillonella</taxon>
    </lineage>
</organism>
<name>A0ABS2GH72_9FIRM</name>
<dbReference type="EMBL" id="JACJLA010000022">
    <property type="protein sequence ID" value="MBM6913521.1"/>
    <property type="molecule type" value="Genomic_DNA"/>
</dbReference>